<protein>
    <submittedName>
        <fullName evidence="6">Sugar-binding domain protein</fullName>
    </submittedName>
</protein>
<dbReference type="PANTHER" id="PTHR30146:SF148">
    <property type="entry name" value="HTH-TYPE TRANSCRIPTIONAL REPRESSOR PURR-RELATED"/>
    <property type="match status" value="1"/>
</dbReference>
<dbReference type="CDD" id="cd01392">
    <property type="entry name" value="HTH_LacI"/>
    <property type="match status" value="1"/>
</dbReference>
<dbReference type="GO" id="GO:0000976">
    <property type="term" value="F:transcription cis-regulatory region binding"/>
    <property type="evidence" value="ECO:0007669"/>
    <property type="project" value="TreeGrafter"/>
</dbReference>
<evidence type="ECO:0000259" key="5">
    <source>
        <dbReference type="PROSITE" id="PS50932"/>
    </source>
</evidence>
<dbReference type="STRING" id="168384.SAMN05660368_01169"/>
<keyword evidence="7" id="KW-1185">Reference proteome</keyword>
<gene>
    <name evidence="6" type="ORF">BRYFOR_06864</name>
</gene>
<evidence type="ECO:0000313" key="7">
    <source>
        <dbReference type="Proteomes" id="UP000005561"/>
    </source>
</evidence>
<keyword evidence="4" id="KW-0804">Transcription</keyword>
<dbReference type="InterPro" id="IPR000843">
    <property type="entry name" value="HTH_LacI"/>
</dbReference>
<dbReference type="InterPro" id="IPR010982">
    <property type="entry name" value="Lambda_DNA-bd_dom_sf"/>
</dbReference>
<dbReference type="Proteomes" id="UP000005561">
    <property type="component" value="Unassembled WGS sequence"/>
</dbReference>
<evidence type="ECO:0000313" key="6">
    <source>
        <dbReference type="EMBL" id="EET61219.1"/>
    </source>
</evidence>
<evidence type="ECO:0000256" key="1">
    <source>
        <dbReference type="ARBA" id="ARBA00022491"/>
    </source>
</evidence>
<reference evidence="6" key="1">
    <citation type="submission" date="2009-07" db="EMBL/GenBank/DDBJ databases">
        <authorList>
            <person name="Weinstock G."/>
            <person name="Sodergren E."/>
            <person name="Clifton S."/>
            <person name="Fulton L."/>
            <person name="Fulton B."/>
            <person name="Courtney L."/>
            <person name="Fronick C."/>
            <person name="Harrison M."/>
            <person name="Strong C."/>
            <person name="Farmer C."/>
            <person name="Delahaunty K."/>
            <person name="Markovic C."/>
            <person name="Hall O."/>
            <person name="Minx P."/>
            <person name="Tomlinson C."/>
            <person name="Mitreva M."/>
            <person name="Nelson J."/>
            <person name="Hou S."/>
            <person name="Wollam A."/>
            <person name="Pepin K.H."/>
            <person name="Johnson M."/>
            <person name="Bhonagiri V."/>
            <person name="Nash W.E."/>
            <person name="Warren W."/>
            <person name="Chinwalla A."/>
            <person name="Mardis E.R."/>
            <person name="Wilson R.K."/>
        </authorList>
    </citation>
    <scope>NUCLEOTIDE SEQUENCE [LARGE SCALE GENOMIC DNA]</scope>
    <source>
        <strain evidence="6">DSM 14469</strain>
    </source>
</reference>
<proteinExistence type="predicted"/>
<dbReference type="Pfam" id="PF13377">
    <property type="entry name" value="Peripla_BP_3"/>
    <property type="match status" value="1"/>
</dbReference>
<dbReference type="Pfam" id="PF00356">
    <property type="entry name" value="LacI"/>
    <property type="match status" value="1"/>
</dbReference>
<keyword evidence="3" id="KW-0238">DNA-binding</keyword>
<comment type="caution">
    <text evidence="6">The sequence shown here is derived from an EMBL/GenBank/DDBJ whole genome shotgun (WGS) entry which is preliminary data.</text>
</comment>
<evidence type="ECO:0000256" key="2">
    <source>
        <dbReference type="ARBA" id="ARBA00023015"/>
    </source>
</evidence>
<keyword evidence="2" id="KW-0805">Transcription regulation</keyword>
<dbReference type="AlphaFoldDB" id="C6LE16"/>
<evidence type="ECO:0000256" key="4">
    <source>
        <dbReference type="ARBA" id="ARBA00023163"/>
    </source>
</evidence>
<dbReference type="SMART" id="SM00354">
    <property type="entry name" value="HTH_LACI"/>
    <property type="match status" value="1"/>
</dbReference>
<dbReference type="SUPFAM" id="SSF53822">
    <property type="entry name" value="Periplasmic binding protein-like I"/>
    <property type="match status" value="1"/>
</dbReference>
<sequence>MKEIARRCNVSVASVSKAINGYMDIGEETRNFILKTASEMGYFPNSSARTLKTKRSHNLGVLFMDEAMSGLTHDFFNHVLESFKRTAEEKGYDITFTNGNISGQKMTYYEHCRYRGVDGVVIACVDCNSEEVRELVNSEIPVVTIDHIFDGRIAVVSNNVQGMQELVSYIYSMGHRKIAYIHGEDGSAVTRNRLGAFHRTLHLQGIEVPDEYTIMSPYRDADGAAAATGQLLDLKDPPTCILYPDDFAAIGGINEIRERGLRIPQDISIAGYDGIIVARVLEPKLTTICQDTEAIGRIAAEKLVNLIEHPKTALIERYTVDGMLFKGASVKRIEPSQSKNKI</sequence>
<dbReference type="PANTHER" id="PTHR30146">
    <property type="entry name" value="LACI-RELATED TRANSCRIPTIONAL REPRESSOR"/>
    <property type="match status" value="1"/>
</dbReference>
<dbReference type="PROSITE" id="PS50932">
    <property type="entry name" value="HTH_LACI_2"/>
    <property type="match status" value="1"/>
</dbReference>
<dbReference type="InterPro" id="IPR028082">
    <property type="entry name" value="Peripla_BP_I"/>
</dbReference>
<dbReference type="Gene3D" id="1.10.260.40">
    <property type="entry name" value="lambda repressor-like DNA-binding domains"/>
    <property type="match status" value="1"/>
</dbReference>
<dbReference type="InterPro" id="IPR046335">
    <property type="entry name" value="LacI/GalR-like_sensor"/>
</dbReference>
<keyword evidence="1" id="KW-0678">Repressor</keyword>
<organism evidence="6 7">
    <name type="scientific">Marvinbryantia formatexigens DSM 14469</name>
    <dbReference type="NCBI Taxonomy" id="478749"/>
    <lineage>
        <taxon>Bacteria</taxon>
        <taxon>Bacillati</taxon>
        <taxon>Bacillota</taxon>
        <taxon>Clostridia</taxon>
        <taxon>Lachnospirales</taxon>
        <taxon>Lachnospiraceae</taxon>
        <taxon>Marvinbryantia</taxon>
    </lineage>
</organism>
<accession>C6LE16</accession>
<name>C6LE16_9FIRM</name>
<dbReference type="GO" id="GO:0003700">
    <property type="term" value="F:DNA-binding transcription factor activity"/>
    <property type="evidence" value="ECO:0007669"/>
    <property type="project" value="TreeGrafter"/>
</dbReference>
<feature type="domain" description="HTH lacI-type" evidence="5">
    <location>
        <begin position="1"/>
        <end position="53"/>
    </location>
</feature>
<dbReference type="eggNOG" id="COG1609">
    <property type="taxonomic scope" value="Bacteria"/>
</dbReference>
<evidence type="ECO:0000256" key="3">
    <source>
        <dbReference type="ARBA" id="ARBA00023125"/>
    </source>
</evidence>
<dbReference type="Gene3D" id="3.40.50.2300">
    <property type="match status" value="2"/>
</dbReference>
<dbReference type="CDD" id="cd06267">
    <property type="entry name" value="PBP1_LacI_sugar_binding-like"/>
    <property type="match status" value="1"/>
</dbReference>
<dbReference type="EMBL" id="ACCL02000007">
    <property type="protein sequence ID" value="EET61219.1"/>
    <property type="molecule type" value="Genomic_DNA"/>
</dbReference>
<dbReference type="SUPFAM" id="SSF47413">
    <property type="entry name" value="lambda repressor-like DNA-binding domains"/>
    <property type="match status" value="1"/>
</dbReference>